<dbReference type="SUPFAM" id="SSF143034">
    <property type="entry name" value="L35p-like"/>
    <property type="match status" value="1"/>
</dbReference>
<reference evidence="7" key="1">
    <citation type="journal article" date="2021" name="PeerJ">
        <title>Extensive microbial diversity within the chicken gut microbiome revealed by metagenomics and culture.</title>
        <authorList>
            <person name="Gilroy R."/>
            <person name="Ravi A."/>
            <person name="Getino M."/>
            <person name="Pursley I."/>
            <person name="Horton D.L."/>
            <person name="Alikhan N.F."/>
            <person name="Baker D."/>
            <person name="Gharbi K."/>
            <person name="Hall N."/>
            <person name="Watson M."/>
            <person name="Adriaenssens E.M."/>
            <person name="Foster-Nyarko E."/>
            <person name="Jarju S."/>
            <person name="Secka A."/>
            <person name="Antonio M."/>
            <person name="Oren A."/>
            <person name="Chaudhuri R.R."/>
            <person name="La Ragione R."/>
            <person name="Hildebrand F."/>
            <person name="Pallen M.J."/>
        </authorList>
    </citation>
    <scope>NUCLEOTIDE SEQUENCE</scope>
    <source>
        <strain evidence="7">ChiW4-1371</strain>
    </source>
</reference>
<dbReference type="NCBIfam" id="TIGR00001">
    <property type="entry name" value="rpmI_bact"/>
    <property type="match status" value="1"/>
</dbReference>
<comment type="similarity">
    <text evidence="1 5 6">Belongs to the bacterial ribosomal protein bL35 family.</text>
</comment>
<reference evidence="7" key="2">
    <citation type="submission" date="2021-04" db="EMBL/GenBank/DDBJ databases">
        <authorList>
            <person name="Gilroy R."/>
        </authorList>
    </citation>
    <scope>NUCLEOTIDE SEQUENCE</scope>
    <source>
        <strain evidence="7">ChiW4-1371</strain>
    </source>
</reference>
<dbReference type="InterPro" id="IPR021137">
    <property type="entry name" value="Ribosomal_bL35-like"/>
</dbReference>
<dbReference type="PANTHER" id="PTHR33343:SF1">
    <property type="entry name" value="LARGE RIBOSOMAL SUBUNIT PROTEIN BL35M"/>
    <property type="match status" value="1"/>
</dbReference>
<comment type="caution">
    <text evidence="7">The sequence shown here is derived from an EMBL/GenBank/DDBJ whole genome shotgun (WGS) entry which is preliminary data.</text>
</comment>
<dbReference type="EMBL" id="DXAQ01000168">
    <property type="protein sequence ID" value="HIZ90489.1"/>
    <property type="molecule type" value="Genomic_DNA"/>
</dbReference>
<dbReference type="GO" id="GO:0003735">
    <property type="term" value="F:structural constituent of ribosome"/>
    <property type="evidence" value="ECO:0007669"/>
    <property type="project" value="InterPro"/>
</dbReference>
<evidence type="ECO:0000256" key="4">
    <source>
        <dbReference type="ARBA" id="ARBA00071664"/>
    </source>
</evidence>
<dbReference type="AlphaFoldDB" id="A0A9D2GWJ5"/>
<organism evidence="7 8">
    <name type="scientific">Candidatus Mucispirillum faecigallinarum</name>
    <dbReference type="NCBI Taxonomy" id="2838699"/>
    <lineage>
        <taxon>Bacteria</taxon>
        <taxon>Pseudomonadati</taxon>
        <taxon>Deferribacterota</taxon>
        <taxon>Deferribacteres</taxon>
        <taxon>Deferribacterales</taxon>
        <taxon>Mucispirillaceae</taxon>
        <taxon>Mucispirillum</taxon>
    </lineage>
</organism>
<proteinExistence type="inferred from homology"/>
<evidence type="ECO:0000256" key="3">
    <source>
        <dbReference type="ARBA" id="ARBA00023274"/>
    </source>
</evidence>
<dbReference type="GO" id="GO:0022625">
    <property type="term" value="C:cytosolic large ribosomal subunit"/>
    <property type="evidence" value="ECO:0007669"/>
    <property type="project" value="TreeGrafter"/>
</dbReference>
<evidence type="ECO:0000313" key="8">
    <source>
        <dbReference type="Proteomes" id="UP000824176"/>
    </source>
</evidence>
<evidence type="ECO:0000256" key="5">
    <source>
        <dbReference type="HAMAP-Rule" id="MF_00514"/>
    </source>
</evidence>
<dbReference type="PANTHER" id="PTHR33343">
    <property type="entry name" value="54S RIBOSOMAL PROTEIN BL35M"/>
    <property type="match status" value="1"/>
</dbReference>
<dbReference type="Gene3D" id="4.10.410.60">
    <property type="match status" value="1"/>
</dbReference>
<name>A0A9D2GWJ5_9BACT</name>
<dbReference type="Proteomes" id="UP000824176">
    <property type="component" value="Unassembled WGS sequence"/>
</dbReference>
<sequence length="67" mass="7609">MATHKVKTHRGAKKRFKISANGKLIFKKQGMRHIATGMSRKRKRQLKETGVITGTVAANMRRVMPYA</sequence>
<dbReference type="PRINTS" id="PR00064">
    <property type="entry name" value="RIBOSOMALL35"/>
</dbReference>
<dbReference type="HAMAP" id="MF_00514">
    <property type="entry name" value="Ribosomal_bL35"/>
    <property type="match status" value="1"/>
</dbReference>
<dbReference type="Pfam" id="PF01632">
    <property type="entry name" value="Ribosomal_L35p"/>
    <property type="match status" value="1"/>
</dbReference>
<dbReference type="FunFam" id="4.10.410.60:FF:000001">
    <property type="entry name" value="50S ribosomal protein L35"/>
    <property type="match status" value="1"/>
</dbReference>
<evidence type="ECO:0000256" key="6">
    <source>
        <dbReference type="RuleBase" id="RU000568"/>
    </source>
</evidence>
<gene>
    <name evidence="5 7" type="primary">rpmI</name>
    <name evidence="7" type="ORF">H9804_11145</name>
</gene>
<accession>A0A9D2GWJ5</accession>
<dbReference type="InterPro" id="IPR001706">
    <property type="entry name" value="Ribosomal_bL35"/>
</dbReference>
<dbReference type="InterPro" id="IPR037229">
    <property type="entry name" value="Ribosomal_bL35_sf"/>
</dbReference>
<dbReference type="PROSITE" id="PS00936">
    <property type="entry name" value="RIBOSOMAL_L35"/>
    <property type="match status" value="1"/>
</dbReference>
<keyword evidence="2 5" id="KW-0689">Ribosomal protein</keyword>
<evidence type="ECO:0000313" key="7">
    <source>
        <dbReference type="EMBL" id="HIZ90489.1"/>
    </source>
</evidence>
<dbReference type="GO" id="GO:0006412">
    <property type="term" value="P:translation"/>
    <property type="evidence" value="ECO:0007669"/>
    <property type="project" value="UniProtKB-UniRule"/>
</dbReference>
<keyword evidence="3 5" id="KW-0687">Ribonucleoprotein</keyword>
<dbReference type="InterPro" id="IPR018265">
    <property type="entry name" value="Ribosomal_bL35_CS"/>
</dbReference>
<protein>
    <recommendedName>
        <fullName evidence="4 5">Large ribosomal subunit protein bL35</fullName>
    </recommendedName>
</protein>
<evidence type="ECO:0000256" key="2">
    <source>
        <dbReference type="ARBA" id="ARBA00022980"/>
    </source>
</evidence>
<evidence type="ECO:0000256" key="1">
    <source>
        <dbReference type="ARBA" id="ARBA00006598"/>
    </source>
</evidence>